<keyword evidence="1" id="KW-0732">Signal</keyword>
<evidence type="ECO:0000313" key="2">
    <source>
        <dbReference type="EMBL" id="OGZ62145.1"/>
    </source>
</evidence>
<dbReference type="Proteomes" id="UP000178509">
    <property type="component" value="Unassembled WGS sequence"/>
</dbReference>
<comment type="caution">
    <text evidence="2">The sequence shown here is derived from an EMBL/GenBank/DDBJ whole genome shotgun (WGS) entry which is preliminary data.</text>
</comment>
<dbReference type="EMBL" id="MHOJ01000025">
    <property type="protein sequence ID" value="OGZ62145.1"/>
    <property type="molecule type" value="Genomic_DNA"/>
</dbReference>
<sequence>MKKFLMISTASIILAANLAGCDNRTLGAAGGAALGGTVGGLAGGTTGAVIGGVAGAAAGAAITKPDHTH</sequence>
<proteinExistence type="predicted"/>
<organism evidence="2 3">
    <name type="scientific">Candidatus Spechtbacteria bacterium RIFCSPLOWO2_02_FULL_38_8</name>
    <dbReference type="NCBI Taxonomy" id="1802164"/>
    <lineage>
        <taxon>Bacteria</taxon>
        <taxon>Candidatus Spechtiibacteriota</taxon>
    </lineage>
</organism>
<feature type="signal peptide" evidence="1">
    <location>
        <begin position="1"/>
        <end position="15"/>
    </location>
</feature>
<gene>
    <name evidence="2" type="ORF">A3H51_01165</name>
</gene>
<accession>A0A1G2HI27</accession>
<evidence type="ECO:0008006" key="4">
    <source>
        <dbReference type="Google" id="ProtNLM"/>
    </source>
</evidence>
<evidence type="ECO:0000313" key="3">
    <source>
        <dbReference type="Proteomes" id="UP000178509"/>
    </source>
</evidence>
<feature type="chain" id="PRO_5012701084" description="Glycine zipper domain-containing protein" evidence="1">
    <location>
        <begin position="16"/>
        <end position="69"/>
    </location>
</feature>
<dbReference type="STRING" id="1802164.A3H51_01165"/>
<name>A0A1G2HI27_9BACT</name>
<reference evidence="2 3" key="1">
    <citation type="journal article" date="2016" name="Nat. Commun.">
        <title>Thousands of microbial genomes shed light on interconnected biogeochemical processes in an aquifer system.</title>
        <authorList>
            <person name="Anantharaman K."/>
            <person name="Brown C.T."/>
            <person name="Hug L.A."/>
            <person name="Sharon I."/>
            <person name="Castelle C.J."/>
            <person name="Probst A.J."/>
            <person name="Thomas B.C."/>
            <person name="Singh A."/>
            <person name="Wilkins M.J."/>
            <person name="Karaoz U."/>
            <person name="Brodie E.L."/>
            <person name="Williams K.H."/>
            <person name="Hubbard S.S."/>
            <person name="Banfield J.F."/>
        </authorList>
    </citation>
    <scope>NUCLEOTIDE SEQUENCE [LARGE SCALE GENOMIC DNA]</scope>
</reference>
<evidence type="ECO:0000256" key="1">
    <source>
        <dbReference type="SAM" id="SignalP"/>
    </source>
</evidence>
<protein>
    <recommendedName>
        <fullName evidence="4">Glycine zipper domain-containing protein</fullName>
    </recommendedName>
</protein>
<dbReference type="AlphaFoldDB" id="A0A1G2HI27"/>